<evidence type="ECO:0000313" key="2">
    <source>
        <dbReference type="Proteomes" id="UP000265520"/>
    </source>
</evidence>
<keyword evidence="2" id="KW-1185">Reference proteome</keyword>
<sequence length="71" mass="7713">PSNRDLWIEATAQMGKSLASAHVAFKSSESSVPKFIAIFYYFLQQVSNGRGSSAIATVHFHSPGRLLMGRG</sequence>
<dbReference type="Proteomes" id="UP000265520">
    <property type="component" value="Unassembled WGS sequence"/>
</dbReference>
<organism evidence="1 2">
    <name type="scientific">Trifolium medium</name>
    <dbReference type="NCBI Taxonomy" id="97028"/>
    <lineage>
        <taxon>Eukaryota</taxon>
        <taxon>Viridiplantae</taxon>
        <taxon>Streptophyta</taxon>
        <taxon>Embryophyta</taxon>
        <taxon>Tracheophyta</taxon>
        <taxon>Spermatophyta</taxon>
        <taxon>Magnoliopsida</taxon>
        <taxon>eudicotyledons</taxon>
        <taxon>Gunneridae</taxon>
        <taxon>Pentapetalae</taxon>
        <taxon>rosids</taxon>
        <taxon>fabids</taxon>
        <taxon>Fabales</taxon>
        <taxon>Fabaceae</taxon>
        <taxon>Papilionoideae</taxon>
        <taxon>50 kb inversion clade</taxon>
        <taxon>NPAAA clade</taxon>
        <taxon>Hologalegina</taxon>
        <taxon>IRL clade</taxon>
        <taxon>Trifolieae</taxon>
        <taxon>Trifolium</taxon>
    </lineage>
</organism>
<reference evidence="1 2" key="1">
    <citation type="journal article" date="2018" name="Front. Plant Sci.">
        <title>Red Clover (Trifolium pratense) and Zigzag Clover (T. medium) - A Picture of Genomic Similarities and Differences.</title>
        <authorList>
            <person name="Dluhosova J."/>
            <person name="Istvanek J."/>
            <person name="Nedelnik J."/>
            <person name="Repkova J."/>
        </authorList>
    </citation>
    <scope>NUCLEOTIDE SEQUENCE [LARGE SCALE GENOMIC DNA]</scope>
    <source>
        <strain evidence="2">cv. 10/8</strain>
        <tissue evidence="1">Leaf</tissue>
    </source>
</reference>
<feature type="non-terminal residue" evidence="1">
    <location>
        <position position="1"/>
    </location>
</feature>
<evidence type="ECO:0000313" key="1">
    <source>
        <dbReference type="EMBL" id="MCH97639.1"/>
    </source>
</evidence>
<dbReference type="EMBL" id="LXQA010035523">
    <property type="protein sequence ID" value="MCH97639.1"/>
    <property type="molecule type" value="Genomic_DNA"/>
</dbReference>
<name>A0A392NEL4_9FABA</name>
<protein>
    <submittedName>
        <fullName evidence="1">Uncharacterized protein</fullName>
    </submittedName>
</protein>
<accession>A0A392NEL4</accession>
<dbReference type="AlphaFoldDB" id="A0A392NEL4"/>
<comment type="caution">
    <text evidence="1">The sequence shown here is derived from an EMBL/GenBank/DDBJ whole genome shotgun (WGS) entry which is preliminary data.</text>
</comment>
<proteinExistence type="predicted"/>